<organism evidence="2 3">
    <name type="scientific">Aspergillus caelatus</name>
    <dbReference type="NCBI Taxonomy" id="61420"/>
    <lineage>
        <taxon>Eukaryota</taxon>
        <taxon>Fungi</taxon>
        <taxon>Dikarya</taxon>
        <taxon>Ascomycota</taxon>
        <taxon>Pezizomycotina</taxon>
        <taxon>Eurotiomycetes</taxon>
        <taxon>Eurotiomycetidae</taxon>
        <taxon>Eurotiales</taxon>
        <taxon>Aspergillaceae</taxon>
        <taxon>Aspergillus</taxon>
        <taxon>Aspergillus subgen. Circumdati</taxon>
    </lineage>
</organism>
<evidence type="ECO:0000313" key="3">
    <source>
        <dbReference type="Proteomes" id="UP000326268"/>
    </source>
</evidence>
<dbReference type="Pfam" id="PF01636">
    <property type="entry name" value="APH"/>
    <property type="match status" value="1"/>
</dbReference>
<dbReference type="OrthoDB" id="2906425at2759"/>
<accession>A0A5N6ZN99</accession>
<dbReference type="Proteomes" id="UP000326268">
    <property type="component" value="Unassembled WGS sequence"/>
</dbReference>
<name>A0A5N6ZN99_9EURO</name>
<dbReference type="PANTHER" id="PTHR21310">
    <property type="entry name" value="AMINOGLYCOSIDE PHOSPHOTRANSFERASE-RELATED-RELATED"/>
    <property type="match status" value="1"/>
</dbReference>
<evidence type="ECO:0000313" key="2">
    <source>
        <dbReference type="EMBL" id="KAE8358925.1"/>
    </source>
</evidence>
<protein>
    <submittedName>
        <fullName evidence="2">Kinase-like protein</fullName>
    </submittedName>
</protein>
<dbReference type="AlphaFoldDB" id="A0A5N6ZN99"/>
<dbReference type="InterPro" id="IPR002575">
    <property type="entry name" value="Aminoglycoside_PTrfase"/>
</dbReference>
<sequence length="260" mass="29851">MDTPRDIFYSRRSTLLSIRLWVGRRVFGAVGQLGVRASRNRIVKGPCEAAELTALQYVARHTTVSVPNVYGVYHCPDSLYIELEYVHGMDVQRAWLGGYLSPPQKKQMVSEIAGYIEQLRSLEPPQKEIVGSASLEGGLTIFHCFFRKNIPIEDSTKVFGQEVTDCHSRSYRSCFTHADPCPRNIIVDNGRVTARIDWEFSGWYPEHWEYTKAHYIQLIMPDWYEGLESAITKYDEKLKAEWTTWTQCDQPGMPVDMCNA</sequence>
<dbReference type="RefSeq" id="XP_031922006.1">
    <property type="nucleotide sequence ID" value="XM_032074909.1"/>
</dbReference>
<dbReference type="EMBL" id="ML737858">
    <property type="protein sequence ID" value="KAE8358925.1"/>
    <property type="molecule type" value="Genomic_DNA"/>
</dbReference>
<dbReference type="CDD" id="cd05120">
    <property type="entry name" value="APH_ChoK_like"/>
    <property type="match status" value="1"/>
</dbReference>
<gene>
    <name evidence="2" type="ORF">BDV27DRAFT_168965</name>
</gene>
<evidence type="ECO:0000259" key="1">
    <source>
        <dbReference type="Pfam" id="PF01636"/>
    </source>
</evidence>
<dbReference type="GO" id="GO:0016301">
    <property type="term" value="F:kinase activity"/>
    <property type="evidence" value="ECO:0007669"/>
    <property type="project" value="UniProtKB-KW"/>
</dbReference>
<dbReference type="InterPro" id="IPR011009">
    <property type="entry name" value="Kinase-like_dom_sf"/>
</dbReference>
<dbReference type="PANTHER" id="PTHR21310:SF15">
    <property type="entry name" value="AMINOGLYCOSIDE PHOSPHOTRANSFERASE DOMAIN-CONTAINING PROTEIN"/>
    <property type="match status" value="1"/>
</dbReference>
<keyword evidence="2" id="KW-0808">Transferase</keyword>
<dbReference type="SUPFAM" id="SSF56112">
    <property type="entry name" value="Protein kinase-like (PK-like)"/>
    <property type="match status" value="1"/>
</dbReference>
<dbReference type="InterPro" id="IPR051678">
    <property type="entry name" value="AGP_Transferase"/>
</dbReference>
<feature type="domain" description="Aminoglycoside phosphotransferase" evidence="1">
    <location>
        <begin position="50"/>
        <end position="215"/>
    </location>
</feature>
<proteinExistence type="predicted"/>
<reference evidence="2 3" key="1">
    <citation type="submission" date="2019-04" db="EMBL/GenBank/DDBJ databases">
        <title>Friends and foes A comparative genomics studyof 23 Aspergillus species from section Flavi.</title>
        <authorList>
            <consortium name="DOE Joint Genome Institute"/>
            <person name="Kjaerbolling I."/>
            <person name="Vesth T."/>
            <person name="Frisvad J.C."/>
            <person name="Nybo J.L."/>
            <person name="Theobald S."/>
            <person name="Kildgaard S."/>
            <person name="Isbrandt T."/>
            <person name="Kuo A."/>
            <person name="Sato A."/>
            <person name="Lyhne E.K."/>
            <person name="Kogle M.E."/>
            <person name="Wiebenga A."/>
            <person name="Kun R.S."/>
            <person name="Lubbers R.J."/>
            <person name="Makela M.R."/>
            <person name="Barry K."/>
            <person name="Chovatia M."/>
            <person name="Clum A."/>
            <person name="Daum C."/>
            <person name="Haridas S."/>
            <person name="He G."/>
            <person name="LaButti K."/>
            <person name="Lipzen A."/>
            <person name="Mondo S."/>
            <person name="Riley R."/>
            <person name="Salamov A."/>
            <person name="Simmons B.A."/>
            <person name="Magnuson J.K."/>
            <person name="Henrissat B."/>
            <person name="Mortensen U.H."/>
            <person name="Larsen T.O."/>
            <person name="Devries R.P."/>
            <person name="Grigoriev I.V."/>
            <person name="Machida M."/>
            <person name="Baker S.E."/>
            <person name="Andersen M.R."/>
        </authorList>
    </citation>
    <scope>NUCLEOTIDE SEQUENCE [LARGE SCALE GENOMIC DNA]</scope>
    <source>
        <strain evidence="2 3">CBS 763.97</strain>
    </source>
</reference>
<dbReference type="GeneID" id="43659355"/>
<keyword evidence="3" id="KW-1185">Reference proteome</keyword>
<keyword evidence="2" id="KW-0418">Kinase</keyword>
<dbReference type="Gene3D" id="3.90.1200.10">
    <property type="match status" value="1"/>
</dbReference>